<organism evidence="1 2">
    <name type="scientific">Chondromyces apiculatus DSM 436</name>
    <dbReference type="NCBI Taxonomy" id="1192034"/>
    <lineage>
        <taxon>Bacteria</taxon>
        <taxon>Pseudomonadati</taxon>
        <taxon>Myxococcota</taxon>
        <taxon>Polyangia</taxon>
        <taxon>Polyangiales</taxon>
        <taxon>Polyangiaceae</taxon>
        <taxon>Chondromyces</taxon>
    </lineage>
</organism>
<evidence type="ECO:0000313" key="2">
    <source>
        <dbReference type="Proteomes" id="UP000019678"/>
    </source>
</evidence>
<sequence length="314" mass="34882">MSRTRWMRWGRWARWGFTLIPVLGLAELGGHVYASHRAPRFDDWAAVRAPVEALKQPGDLVVVAPPWADPLARRALGDALMPLRDAARPDESRYPAAVEISILGQHADELAGFREVARQERGKFLVRRLENPAATRVAFDFVEGLRPARVDVRGTEPPLTCPWNPSARVVAGGLGGHPTFPAARFECPGGVFFNVGVTVIPDQHFRPRRCIWSHPFARGEIITRFHGVPLGQVIRGHSGMSWFVERERKGAPVTLTVRVNGDEIGRATHRDGDGWAAFEMPLGAHAGATEAQVEFAVSARDYQHRHFCFEADSR</sequence>
<protein>
    <submittedName>
        <fullName evidence="1">Uncharacterized protein</fullName>
    </submittedName>
</protein>
<dbReference type="eggNOG" id="ENOG5030TD5">
    <property type="taxonomic scope" value="Bacteria"/>
</dbReference>
<comment type="caution">
    <text evidence="1">The sequence shown here is derived from an EMBL/GenBank/DDBJ whole genome shotgun (WGS) entry which is preliminary data.</text>
</comment>
<dbReference type="EMBL" id="ASRX01000060">
    <property type="protein sequence ID" value="EYF02486.1"/>
    <property type="molecule type" value="Genomic_DNA"/>
</dbReference>
<dbReference type="AlphaFoldDB" id="A0A017T1R8"/>
<gene>
    <name evidence="1" type="ORF">CAP_7108</name>
</gene>
<dbReference type="STRING" id="1192034.CAP_7108"/>
<dbReference type="Proteomes" id="UP000019678">
    <property type="component" value="Unassembled WGS sequence"/>
</dbReference>
<reference evidence="1 2" key="1">
    <citation type="submission" date="2013-05" db="EMBL/GenBank/DDBJ databases">
        <title>Genome assembly of Chondromyces apiculatus DSM 436.</title>
        <authorList>
            <person name="Sharma G."/>
            <person name="Khatri I."/>
            <person name="Kaur C."/>
            <person name="Mayilraj S."/>
            <person name="Subramanian S."/>
        </authorList>
    </citation>
    <scope>NUCLEOTIDE SEQUENCE [LARGE SCALE GENOMIC DNA]</scope>
    <source>
        <strain evidence="1 2">DSM 436</strain>
    </source>
</reference>
<evidence type="ECO:0000313" key="1">
    <source>
        <dbReference type="EMBL" id="EYF02486.1"/>
    </source>
</evidence>
<proteinExistence type="predicted"/>
<dbReference type="RefSeq" id="WP_231511782.1">
    <property type="nucleotide sequence ID" value="NZ_ASRX01000060.1"/>
</dbReference>
<name>A0A017T1R8_9BACT</name>
<keyword evidence="2" id="KW-1185">Reference proteome</keyword>
<accession>A0A017T1R8</accession>